<evidence type="ECO:0000313" key="1">
    <source>
        <dbReference type="EMBL" id="KAK2755367.1"/>
    </source>
</evidence>
<evidence type="ECO:0000313" key="2">
    <source>
        <dbReference type="Proteomes" id="UP001281614"/>
    </source>
</evidence>
<dbReference type="AlphaFoldDB" id="A0AAE0D407"/>
<comment type="caution">
    <text evidence="1">The sequence shown here is derived from an EMBL/GenBank/DDBJ whole genome shotgun (WGS) entry which is preliminary data.</text>
</comment>
<organism evidence="1 2">
    <name type="scientific">Colletotrichum kahawae</name>
    <name type="common">Coffee berry disease fungus</name>
    <dbReference type="NCBI Taxonomy" id="34407"/>
    <lineage>
        <taxon>Eukaryota</taxon>
        <taxon>Fungi</taxon>
        <taxon>Dikarya</taxon>
        <taxon>Ascomycota</taxon>
        <taxon>Pezizomycotina</taxon>
        <taxon>Sordariomycetes</taxon>
        <taxon>Hypocreomycetidae</taxon>
        <taxon>Glomerellales</taxon>
        <taxon>Glomerellaceae</taxon>
        <taxon>Colletotrichum</taxon>
        <taxon>Colletotrichum gloeosporioides species complex</taxon>
    </lineage>
</organism>
<dbReference type="EMBL" id="VYYT01000222">
    <property type="protein sequence ID" value="KAK2755367.1"/>
    <property type="molecule type" value="Genomic_DNA"/>
</dbReference>
<accession>A0AAE0D407</accession>
<protein>
    <submittedName>
        <fullName evidence="1">Uncharacterized protein</fullName>
    </submittedName>
</protein>
<proteinExistence type="predicted"/>
<sequence>MPQACSHSTKSFTTLTSSISRPVFQLLSVSVLSAKLSNTALNLRIPQCQLLILPLGSKSSCKATCAALTLVA</sequence>
<reference evidence="1" key="1">
    <citation type="submission" date="2023-02" db="EMBL/GenBank/DDBJ databases">
        <title>Colletotrichum kahawae CIFC_Que2 genome sequencing and assembly.</title>
        <authorList>
            <person name="Baroncelli R."/>
        </authorList>
    </citation>
    <scope>NUCLEOTIDE SEQUENCE</scope>
    <source>
        <strain evidence="1">CIFC_Que2</strain>
    </source>
</reference>
<gene>
    <name evidence="1" type="ORF">CKAH01_01259</name>
</gene>
<name>A0AAE0D407_COLKA</name>
<keyword evidence="2" id="KW-1185">Reference proteome</keyword>
<dbReference type="Proteomes" id="UP001281614">
    <property type="component" value="Unassembled WGS sequence"/>
</dbReference>